<dbReference type="Proteomes" id="UP001177769">
    <property type="component" value="Chromosome"/>
</dbReference>
<evidence type="ECO:0000313" key="4">
    <source>
        <dbReference type="Proteomes" id="UP001177769"/>
    </source>
</evidence>
<dbReference type="KEGG" id="pais:PFX98_22790"/>
<feature type="transmembrane region" description="Helical" evidence="2">
    <location>
        <begin position="15"/>
        <end position="35"/>
    </location>
</feature>
<keyword evidence="2" id="KW-1133">Transmembrane helix</keyword>
<reference evidence="3" key="1">
    <citation type="submission" date="2023-01" db="EMBL/GenBank/DDBJ databases">
        <title>Whole genome sequence of Paucibacter sp. S2-9 isolated from pond sediment.</title>
        <authorList>
            <person name="Jung J.Y."/>
        </authorList>
    </citation>
    <scope>NUCLEOTIDE SEQUENCE</scope>
    <source>
        <strain evidence="3">S2-9</strain>
    </source>
</reference>
<feature type="compositionally biased region" description="Pro residues" evidence="1">
    <location>
        <begin position="57"/>
        <end position="83"/>
    </location>
</feature>
<evidence type="ECO:0000256" key="1">
    <source>
        <dbReference type="SAM" id="MobiDB-lite"/>
    </source>
</evidence>
<name>A0AA95NG46_9BURK</name>
<proteinExistence type="predicted"/>
<accession>A0AA95NG46</accession>
<keyword evidence="2" id="KW-0472">Membrane</keyword>
<protein>
    <submittedName>
        <fullName evidence="3">ABC transporter substrate-binding protein</fullName>
    </submittedName>
</protein>
<feature type="region of interest" description="Disordered" evidence="1">
    <location>
        <begin position="57"/>
        <end position="134"/>
    </location>
</feature>
<dbReference type="PRINTS" id="PR01217">
    <property type="entry name" value="PRICHEXTENSN"/>
</dbReference>
<evidence type="ECO:0000313" key="3">
    <source>
        <dbReference type="EMBL" id="WIT11684.1"/>
    </source>
</evidence>
<dbReference type="AlphaFoldDB" id="A0AA95NG46"/>
<keyword evidence="2" id="KW-0812">Transmembrane</keyword>
<dbReference type="EMBL" id="CP116346">
    <property type="protein sequence ID" value="WIT11684.1"/>
    <property type="molecule type" value="Genomic_DNA"/>
</dbReference>
<gene>
    <name evidence="3" type="ORF">PFX98_22790</name>
</gene>
<keyword evidence="4" id="KW-1185">Reference proteome</keyword>
<sequence>MNFAQENNGSSRVTGFGVVVVIHVFLIWALASGLARKAVEAIKGPIDVKVVEEKVKPPPPVEKLLPPPPDMKAPPPPFVPPPEVQVTAPTPPQQTISVQSNTPPPTREVSATPPPRPVEAPPAPVKREGPPKASMVCTKMGQPEVPGVSWSGEALFKVLATVKSGRVTAIEVTSVKMQGGNDRKAQRAMLGAIEATLRDSYECPGDHVFEQEFLFRIN</sequence>
<evidence type="ECO:0000256" key="2">
    <source>
        <dbReference type="SAM" id="Phobius"/>
    </source>
</evidence>
<feature type="compositionally biased region" description="Pro residues" evidence="1">
    <location>
        <begin position="102"/>
        <end position="124"/>
    </location>
</feature>
<organism evidence="3 4">
    <name type="scientific">Paucibacter sediminis</name>
    <dbReference type="NCBI Taxonomy" id="3019553"/>
    <lineage>
        <taxon>Bacteria</taxon>
        <taxon>Pseudomonadati</taxon>
        <taxon>Pseudomonadota</taxon>
        <taxon>Betaproteobacteria</taxon>
        <taxon>Burkholderiales</taxon>
        <taxon>Sphaerotilaceae</taxon>
        <taxon>Roseateles</taxon>
    </lineage>
</organism>
<dbReference type="RefSeq" id="WP_285232769.1">
    <property type="nucleotide sequence ID" value="NZ_CP116346.1"/>
</dbReference>